<keyword evidence="1" id="KW-0175">Coiled coil</keyword>
<keyword evidence="4" id="KW-1185">Reference proteome</keyword>
<evidence type="ECO:0000313" key="3">
    <source>
        <dbReference type="EMBL" id="KAF4344065.1"/>
    </source>
</evidence>
<protein>
    <submittedName>
        <fullName evidence="3">Uncharacterized protein</fullName>
    </submittedName>
</protein>
<feature type="region of interest" description="Disordered" evidence="2">
    <location>
        <begin position="272"/>
        <end position="295"/>
    </location>
</feature>
<evidence type="ECO:0000256" key="1">
    <source>
        <dbReference type="SAM" id="Coils"/>
    </source>
</evidence>
<reference evidence="3" key="2">
    <citation type="submission" date="2020-02" db="EMBL/GenBank/DDBJ databases">
        <title>Identification and distribution of gene clusters putatively required for synthesis of sphingolipid metabolism inhibitors in phylogenetically diverse species of the filamentous fungus Fusarium.</title>
        <authorList>
            <person name="Kim H.-S."/>
            <person name="Busman M."/>
            <person name="Brown D.W."/>
            <person name="Divon H."/>
            <person name="Uhlig S."/>
            <person name="Proctor R.H."/>
        </authorList>
    </citation>
    <scope>NUCLEOTIDE SEQUENCE</scope>
    <source>
        <strain evidence="3">NRRL 25174</strain>
    </source>
</reference>
<evidence type="ECO:0000313" key="4">
    <source>
        <dbReference type="Proteomes" id="UP000730481"/>
    </source>
</evidence>
<dbReference type="Proteomes" id="UP000730481">
    <property type="component" value="Unassembled WGS sequence"/>
</dbReference>
<evidence type="ECO:0000256" key="2">
    <source>
        <dbReference type="SAM" id="MobiDB-lite"/>
    </source>
</evidence>
<feature type="coiled-coil region" evidence="1">
    <location>
        <begin position="210"/>
        <end position="237"/>
    </location>
</feature>
<comment type="caution">
    <text evidence="3">The sequence shown here is derived from an EMBL/GenBank/DDBJ whole genome shotgun (WGS) entry which is preliminary data.</text>
</comment>
<organism evidence="3 4">
    <name type="scientific">Fusarium beomiforme</name>
    <dbReference type="NCBI Taxonomy" id="44412"/>
    <lineage>
        <taxon>Eukaryota</taxon>
        <taxon>Fungi</taxon>
        <taxon>Dikarya</taxon>
        <taxon>Ascomycota</taxon>
        <taxon>Pezizomycotina</taxon>
        <taxon>Sordariomycetes</taxon>
        <taxon>Hypocreomycetidae</taxon>
        <taxon>Hypocreales</taxon>
        <taxon>Nectriaceae</taxon>
        <taxon>Fusarium</taxon>
        <taxon>Fusarium burgessii species complex</taxon>
    </lineage>
</organism>
<accession>A0A9P5E2A1</accession>
<reference evidence="3" key="1">
    <citation type="journal article" date="2017" name="Mycologia">
        <title>Fusarium algeriense, sp. nov., a novel toxigenic crown rot pathogen of durum wheat from Algeria is nested in the Fusarium burgessii species complex.</title>
        <authorList>
            <person name="Laraba I."/>
            <person name="Keddad A."/>
            <person name="Boureghda H."/>
            <person name="Abdallah N."/>
            <person name="Vaughan M.M."/>
            <person name="Proctor R.H."/>
            <person name="Busman M."/>
            <person name="O'Donnell K."/>
        </authorList>
    </citation>
    <scope>NUCLEOTIDE SEQUENCE</scope>
    <source>
        <strain evidence="3">NRRL 25174</strain>
    </source>
</reference>
<dbReference type="EMBL" id="PVQB02000066">
    <property type="protein sequence ID" value="KAF4344065.1"/>
    <property type="molecule type" value="Genomic_DNA"/>
</dbReference>
<gene>
    <name evidence="3" type="ORF">FBEOM_1982</name>
</gene>
<name>A0A9P5E2A1_9HYPO</name>
<dbReference type="AlphaFoldDB" id="A0A9P5E2A1"/>
<sequence>MRSSSPEYKPLKQAREAEYQALWQVCDRAARKPEYLYSDGGTRRAILEKACQNIMIKRRGQGKAYCGIDIAAMVNLHIERENTGRLLANARVGVATPSPAAMLFMGNGAVFNKTPNPFPANPGPFNGSPTPFSASSGPFDGSLTAYNGSQAAVDGTQAAYSSSQVAYNAILQPQARVSPPSYLDFSIPGNTVQQDLSHLQDTLNTVINTLAAHDKRMATLERKLEEVTQERDMLEADLMKSDIGASTVPPVVLNYPVEGIEGIKTLAGVVYSQPRPLTPRSQTQGGDEDDREGDV</sequence>
<proteinExistence type="predicted"/>
<dbReference type="OrthoDB" id="5135153at2759"/>
<feature type="compositionally biased region" description="Acidic residues" evidence="2">
    <location>
        <begin position="286"/>
        <end position="295"/>
    </location>
</feature>